<evidence type="ECO:0000256" key="3">
    <source>
        <dbReference type="ARBA" id="ARBA00022670"/>
    </source>
</evidence>
<dbReference type="Gene3D" id="2.30.42.10">
    <property type="match status" value="2"/>
</dbReference>
<dbReference type="GO" id="GO:0016020">
    <property type="term" value="C:membrane"/>
    <property type="evidence" value="ECO:0007669"/>
    <property type="project" value="UniProtKB-SubCell"/>
</dbReference>
<accession>A0A381RW48</accession>
<dbReference type="PANTHER" id="PTHR42837:SF2">
    <property type="entry name" value="MEMBRANE METALLOPROTEASE ARASP2, CHLOROPLASTIC-RELATED"/>
    <property type="match status" value="1"/>
</dbReference>
<evidence type="ECO:0000313" key="12">
    <source>
        <dbReference type="EMBL" id="SUZ95228.1"/>
    </source>
</evidence>
<evidence type="ECO:0000256" key="5">
    <source>
        <dbReference type="ARBA" id="ARBA00022801"/>
    </source>
</evidence>
<dbReference type="CDD" id="cd06163">
    <property type="entry name" value="S2P-M50_PDZ_RseP-like"/>
    <property type="match status" value="1"/>
</dbReference>
<evidence type="ECO:0000256" key="10">
    <source>
        <dbReference type="SAM" id="Phobius"/>
    </source>
</evidence>
<evidence type="ECO:0000256" key="7">
    <source>
        <dbReference type="ARBA" id="ARBA00022989"/>
    </source>
</evidence>
<evidence type="ECO:0000259" key="11">
    <source>
        <dbReference type="SMART" id="SM00228"/>
    </source>
</evidence>
<dbReference type="NCBIfam" id="TIGR00054">
    <property type="entry name" value="RIP metalloprotease RseP"/>
    <property type="match status" value="1"/>
</dbReference>
<dbReference type="PANTHER" id="PTHR42837">
    <property type="entry name" value="REGULATOR OF SIGMA-E PROTEASE RSEP"/>
    <property type="match status" value="1"/>
</dbReference>
<dbReference type="InterPro" id="IPR041489">
    <property type="entry name" value="PDZ_6"/>
</dbReference>
<keyword evidence="3" id="KW-0645">Protease</keyword>
<comment type="cofactor">
    <cofactor evidence="1">
        <name>Zn(2+)</name>
        <dbReference type="ChEBI" id="CHEBI:29105"/>
    </cofactor>
</comment>
<keyword evidence="9 10" id="KW-0472">Membrane</keyword>
<feature type="transmembrane region" description="Helical" evidence="10">
    <location>
        <begin position="87"/>
        <end position="108"/>
    </location>
</feature>
<evidence type="ECO:0000256" key="1">
    <source>
        <dbReference type="ARBA" id="ARBA00001947"/>
    </source>
</evidence>
<evidence type="ECO:0000256" key="9">
    <source>
        <dbReference type="ARBA" id="ARBA00023136"/>
    </source>
</evidence>
<keyword evidence="6" id="KW-0862">Zinc</keyword>
<evidence type="ECO:0000256" key="4">
    <source>
        <dbReference type="ARBA" id="ARBA00022692"/>
    </source>
</evidence>
<name>A0A381RW48_9ZZZZ</name>
<dbReference type="InterPro" id="IPR008915">
    <property type="entry name" value="Peptidase_M50"/>
</dbReference>
<keyword evidence="7 10" id="KW-1133">Transmembrane helix</keyword>
<dbReference type="GO" id="GO:0004222">
    <property type="term" value="F:metalloendopeptidase activity"/>
    <property type="evidence" value="ECO:0007669"/>
    <property type="project" value="InterPro"/>
</dbReference>
<feature type="transmembrane region" description="Helical" evidence="10">
    <location>
        <begin position="400"/>
        <end position="417"/>
    </location>
</feature>
<feature type="domain" description="PDZ" evidence="11">
    <location>
        <begin position="104"/>
        <end position="177"/>
    </location>
</feature>
<gene>
    <name evidence="12" type="ORF">METZ01_LOCUS48082</name>
</gene>
<proteinExistence type="predicted"/>
<evidence type="ECO:0000256" key="2">
    <source>
        <dbReference type="ARBA" id="ARBA00004141"/>
    </source>
</evidence>
<dbReference type="SUPFAM" id="SSF50156">
    <property type="entry name" value="PDZ domain-like"/>
    <property type="match status" value="2"/>
</dbReference>
<protein>
    <recommendedName>
        <fullName evidence="11">PDZ domain-containing protein</fullName>
    </recommendedName>
</protein>
<dbReference type="InterPro" id="IPR036034">
    <property type="entry name" value="PDZ_sf"/>
</dbReference>
<comment type="subcellular location">
    <subcellularLocation>
        <location evidence="2">Membrane</location>
        <topology evidence="2">Multi-pass membrane protein</topology>
    </subcellularLocation>
</comment>
<dbReference type="InterPro" id="IPR004387">
    <property type="entry name" value="Pept_M50_Zn"/>
</dbReference>
<dbReference type="SMART" id="SM00228">
    <property type="entry name" value="PDZ"/>
    <property type="match status" value="2"/>
</dbReference>
<dbReference type="CDD" id="cd23081">
    <property type="entry name" value="cpPDZ_EcRseP-like"/>
    <property type="match status" value="1"/>
</dbReference>
<keyword evidence="4 10" id="KW-0812">Transmembrane</keyword>
<feature type="domain" description="PDZ" evidence="11">
    <location>
        <begin position="195"/>
        <end position="262"/>
    </location>
</feature>
<dbReference type="EMBL" id="UINC01002306">
    <property type="protein sequence ID" value="SUZ95228.1"/>
    <property type="molecule type" value="Genomic_DNA"/>
</dbReference>
<sequence length="433" mass="46156">MFVLGVLVFVHELGHFVVARHHGVRCPVFAIGFGPKLFQTKRGDTVYCICAIPLGGYVKMAGGETGDEGEGKDDEFLSKTKWQRFQILFAGPAMNLIFAVVVMTIVLLQGAEVPVYLDEPPVVGSVTEASAAAVAGIRPGDRILSVAGRTVDTWEELDYAVSPRADREIEVTLRGDGGVRTVTVTPAGQGRYNIGDLGVAPAVSPQVASVGGLDSSAAAEAGILVGDVIEAVEGVDVTMQTLVEKINGSAGVPLTLRLRRDGVRLDVGVTPRLVGGVGLIGVGLSPFETRTIEPGPFQAFVMSVQQNYESAGLIFQAVGGLFTRDTPVSQLMGPIGIAQLSGDMAQVSWVALFSLMSMISINLGVLNLLPIPILDGGHITILGLESIARRDFSVQLKERMLYAGFVVLLTLMVTVIYNDLTRVPWIEPLLFWR</sequence>
<reference evidence="12" key="1">
    <citation type="submission" date="2018-05" db="EMBL/GenBank/DDBJ databases">
        <authorList>
            <person name="Lanie J.A."/>
            <person name="Ng W.-L."/>
            <person name="Kazmierczak K.M."/>
            <person name="Andrzejewski T.M."/>
            <person name="Davidsen T.M."/>
            <person name="Wayne K.J."/>
            <person name="Tettelin H."/>
            <person name="Glass J.I."/>
            <person name="Rusch D."/>
            <person name="Podicherti R."/>
            <person name="Tsui H.-C.T."/>
            <person name="Winkler M.E."/>
        </authorList>
    </citation>
    <scope>NUCLEOTIDE SEQUENCE</scope>
</reference>
<dbReference type="AlphaFoldDB" id="A0A381RW48"/>
<dbReference type="InterPro" id="IPR001478">
    <property type="entry name" value="PDZ"/>
</dbReference>
<keyword evidence="5" id="KW-0378">Hydrolase</keyword>
<keyword evidence="8" id="KW-0482">Metalloprotease</keyword>
<feature type="transmembrane region" description="Helical" evidence="10">
    <location>
        <begin position="349"/>
        <end position="369"/>
    </location>
</feature>
<dbReference type="Pfam" id="PF17820">
    <property type="entry name" value="PDZ_6"/>
    <property type="match status" value="2"/>
</dbReference>
<evidence type="ECO:0000256" key="8">
    <source>
        <dbReference type="ARBA" id="ARBA00023049"/>
    </source>
</evidence>
<organism evidence="12">
    <name type="scientific">marine metagenome</name>
    <dbReference type="NCBI Taxonomy" id="408172"/>
    <lineage>
        <taxon>unclassified sequences</taxon>
        <taxon>metagenomes</taxon>
        <taxon>ecological metagenomes</taxon>
    </lineage>
</organism>
<dbReference type="GO" id="GO:0006508">
    <property type="term" value="P:proteolysis"/>
    <property type="evidence" value="ECO:0007669"/>
    <property type="project" value="UniProtKB-KW"/>
</dbReference>
<evidence type="ECO:0000256" key="6">
    <source>
        <dbReference type="ARBA" id="ARBA00022833"/>
    </source>
</evidence>
<dbReference type="Pfam" id="PF02163">
    <property type="entry name" value="Peptidase_M50"/>
    <property type="match status" value="1"/>
</dbReference>